<sequence length="549" mass="63477">MPSKKGLDWEYDVNHEFQGLSVRHALRDCGEYDMDDLQVDQRTIRYHEGKRQSRKVKAPQPGTRSDKLHNQRLSPKQEVEQAIAENLYEWGIDPNSESCSPAGKKFFFKVIETALSHYEKTKLTHGNGDLVPQILPKNPRDAIRRLLFEDMNNSRESYCVLHDRIDVQFGEKLGFFTPFYVKKDVYGDLIKTLKVQYKEVELVKPCLLDPLIRFSYSKMDKKSFFHWTYFEEKESVLSGNVFEAITASHAINDPSICCASCRNPKSLKWMGGFDASWQDLVCVNCKSTYEIKSKASTEKIDKALKYNSINGGSFARFHQVRRSRPKKKFPLAKQYLVLVGREPTSTSSMTSDKWWEVFLLEIENVLPRLDNKSFARPQEKPKIRSTIKANTQTKQHWFRVPFIKIDEKMLAREAFDEYFDTSKSNEINKQNTSKSNEIKKQNTSSSNEINKQNTSKSNEIKKQNTSSSNEINKQNTSKSNKINKQNTSKSNDINKQNISKSNKIKKQSTSKSNDINKQNISKSNEIKKKKMTGKDRPRSRKGKGVVPRK</sequence>
<feature type="region of interest" description="Disordered" evidence="1">
    <location>
        <begin position="427"/>
        <end position="549"/>
    </location>
</feature>
<protein>
    <submittedName>
        <fullName evidence="2">Uncharacterized protein</fullName>
    </submittedName>
</protein>
<organism evidence="2">
    <name type="scientific">Ditylum brightwellii</name>
    <dbReference type="NCBI Taxonomy" id="49249"/>
    <lineage>
        <taxon>Eukaryota</taxon>
        <taxon>Sar</taxon>
        <taxon>Stramenopiles</taxon>
        <taxon>Ochrophyta</taxon>
        <taxon>Bacillariophyta</taxon>
        <taxon>Mediophyceae</taxon>
        <taxon>Lithodesmiophycidae</taxon>
        <taxon>Lithodesmiales</taxon>
        <taxon>Lithodesmiaceae</taxon>
        <taxon>Ditylum</taxon>
    </lineage>
</organism>
<evidence type="ECO:0000313" key="2">
    <source>
        <dbReference type="EMBL" id="CAE4579759.1"/>
    </source>
</evidence>
<accession>A0A6V2AEL4</accession>
<evidence type="ECO:0000313" key="3">
    <source>
        <dbReference type="EMBL" id="CAE4579762.1"/>
    </source>
</evidence>
<feature type="compositionally biased region" description="Low complexity" evidence="1">
    <location>
        <begin position="488"/>
        <end position="501"/>
    </location>
</feature>
<feature type="compositionally biased region" description="Basic residues" evidence="1">
    <location>
        <begin position="527"/>
        <end position="549"/>
    </location>
</feature>
<dbReference type="EMBL" id="HBNS01001228">
    <property type="protein sequence ID" value="CAE4579764.1"/>
    <property type="molecule type" value="Transcribed_RNA"/>
</dbReference>
<evidence type="ECO:0000313" key="4">
    <source>
        <dbReference type="EMBL" id="CAE4579764.1"/>
    </source>
</evidence>
<dbReference type="EMBL" id="HBNS01001226">
    <property type="protein sequence ID" value="CAE4579759.1"/>
    <property type="molecule type" value="Transcribed_RNA"/>
</dbReference>
<proteinExistence type="predicted"/>
<name>A0A6V2AEL4_9STRA</name>
<feature type="region of interest" description="Disordered" evidence="1">
    <location>
        <begin position="48"/>
        <end position="70"/>
    </location>
</feature>
<evidence type="ECO:0000256" key="1">
    <source>
        <dbReference type="SAM" id="MobiDB-lite"/>
    </source>
</evidence>
<reference evidence="2" key="1">
    <citation type="submission" date="2021-01" db="EMBL/GenBank/DDBJ databases">
        <authorList>
            <person name="Corre E."/>
            <person name="Pelletier E."/>
            <person name="Niang G."/>
            <person name="Scheremetjew M."/>
            <person name="Finn R."/>
            <person name="Kale V."/>
            <person name="Holt S."/>
            <person name="Cochrane G."/>
            <person name="Meng A."/>
            <person name="Brown T."/>
            <person name="Cohen L."/>
        </authorList>
    </citation>
    <scope>NUCLEOTIDE SEQUENCE</scope>
    <source>
        <strain evidence="2">GSO104</strain>
    </source>
</reference>
<feature type="compositionally biased region" description="Low complexity" evidence="1">
    <location>
        <begin position="509"/>
        <end position="523"/>
    </location>
</feature>
<dbReference type="AlphaFoldDB" id="A0A6V2AEL4"/>
<gene>
    <name evidence="2" type="ORF">DBRI00130_LOCUS973</name>
    <name evidence="3" type="ORF">DBRI00130_LOCUS974</name>
    <name evidence="4" type="ORF">DBRI00130_LOCUS975</name>
</gene>
<dbReference type="EMBL" id="HBNS01001227">
    <property type="protein sequence ID" value="CAE4579762.1"/>
    <property type="molecule type" value="Transcribed_RNA"/>
</dbReference>
<feature type="compositionally biased region" description="Polar residues" evidence="1">
    <location>
        <begin position="427"/>
        <end position="487"/>
    </location>
</feature>